<evidence type="ECO:0000313" key="1">
    <source>
        <dbReference type="EMBL" id="MDI6453304.1"/>
    </source>
</evidence>
<evidence type="ECO:0000313" key="2">
    <source>
        <dbReference type="Proteomes" id="UP001431532"/>
    </source>
</evidence>
<dbReference type="InterPro" id="IPR027417">
    <property type="entry name" value="P-loop_NTPase"/>
</dbReference>
<proteinExistence type="predicted"/>
<dbReference type="RefSeq" id="WP_282839735.1">
    <property type="nucleotide sequence ID" value="NZ_JASCXW010000023.1"/>
</dbReference>
<keyword evidence="2" id="KW-1185">Reference proteome</keyword>
<dbReference type="EMBL" id="JASCXW010000023">
    <property type="protein sequence ID" value="MDI6453304.1"/>
    <property type="molecule type" value="Genomic_DNA"/>
</dbReference>
<gene>
    <name evidence="1" type="ORF">QJ521_06990</name>
</gene>
<protein>
    <recommendedName>
        <fullName evidence="3">SynChlorMet cassette protein ScmC</fullName>
    </recommendedName>
</protein>
<dbReference type="SUPFAM" id="SSF53795">
    <property type="entry name" value="PEP carboxykinase-like"/>
    <property type="match status" value="1"/>
</dbReference>
<evidence type="ECO:0008006" key="3">
    <source>
        <dbReference type="Google" id="ProtNLM"/>
    </source>
</evidence>
<dbReference type="AlphaFoldDB" id="A0AAW6UBE7"/>
<organism evidence="1 2">
    <name type="scientific">Peloplasma aerotolerans</name>
    <dbReference type="NCBI Taxonomy" id="3044389"/>
    <lineage>
        <taxon>Bacteria</taxon>
        <taxon>Bacillati</taxon>
        <taxon>Mycoplasmatota</taxon>
        <taxon>Mollicutes</taxon>
        <taxon>Acholeplasmatales</taxon>
        <taxon>Acholeplasmataceae</taxon>
        <taxon>Peloplasma</taxon>
    </lineage>
</organism>
<sequence length="288" mass="33282">MKKVYKIADITIGIEYHYKTYLDHNIESYLDDDTSNVKHNIQVVLSDHIDLPIGKTNQTKNPYVILESHQRTIYALTKNGEVKECITHDSDFKHVEIKMNPKFIRNPAEMEYALIGLIFMDIALKNGYISLHASAIEYQGEAILFSAPSQTGKSTHARYWMSTFDNIRLINDDKPLIKVDQKDIYVYGSPFSGKSKLNQNIKVPLKAIVFIKQGLTNRVETLCESVKIKELFKNMMRPDDEDIWNQTIRQLNVIIERIPMYSIEATNDQSSVHAIHKVIYNQETKNEN</sequence>
<comment type="caution">
    <text evidence="1">The sequence shown here is derived from an EMBL/GenBank/DDBJ whole genome shotgun (WGS) entry which is preliminary data.</text>
</comment>
<accession>A0AAW6UBE7</accession>
<name>A0AAW6UBE7_9MOLU</name>
<reference evidence="1" key="1">
    <citation type="submission" date="2023-05" db="EMBL/GenBank/DDBJ databases">
        <title>Mariniplasma microaerophilum sp. nov., a novel anaerobic mollicute isolated from terrestrial mud volcano, Taman Peninsula, Russia.</title>
        <authorList>
            <person name="Khomyakova M.A."/>
            <person name="Merkel A.Y."/>
            <person name="Slobodkin A.I."/>
        </authorList>
    </citation>
    <scope>NUCLEOTIDE SEQUENCE</scope>
    <source>
        <strain evidence="1">M4Ah</strain>
    </source>
</reference>
<dbReference type="Gene3D" id="3.40.50.300">
    <property type="entry name" value="P-loop containing nucleotide triphosphate hydrolases"/>
    <property type="match status" value="1"/>
</dbReference>
<dbReference type="Proteomes" id="UP001431532">
    <property type="component" value="Unassembled WGS sequence"/>
</dbReference>